<dbReference type="InterPro" id="IPR029044">
    <property type="entry name" value="Nucleotide-diphossugar_trans"/>
</dbReference>
<dbReference type="AlphaFoldDB" id="A0A1H8GLR5"/>
<dbReference type="EC" id="2.7.7.9" evidence="2 7"/>
<proteinExistence type="inferred from homology"/>
<dbReference type="GO" id="GO:0003983">
    <property type="term" value="F:UTP:glucose-1-phosphate uridylyltransferase activity"/>
    <property type="evidence" value="ECO:0007669"/>
    <property type="project" value="UniProtKB-EC"/>
</dbReference>
<gene>
    <name evidence="9" type="ORF">SAMN04488003_11710</name>
</gene>
<evidence type="ECO:0000256" key="2">
    <source>
        <dbReference type="ARBA" id="ARBA00012415"/>
    </source>
</evidence>
<comment type="catalytic activity">
    <reaction evidence="6 7">
        <text>alpha-D-glucose 1-phosphate + UTP + H(+) = UDP-alpha-D-glucose + diphosphate</text>
        <dbReference type="Rhea" id="RHEA:19889"/>
        <dbReference type="ChEBI" id="CHEBI:15378"/>
        <dbReference type="ChEBI" id="CHEBI:33019"/>
        <dbReference type="ChEBI" id="CHEBI:46398"/>
        <dbReference type="ChEBI" id="CHEBI:58601"/>
        <dbReference type="ChEBI" id="CHEBI:58885"/>
        <dbReference type="EC" id="2.7.7.9"/>
    </reaction>
</comment>
<evidence type="ECO:0000259" key="8">
    <source>
        <dbReference type="Pfam" id="PF00483"/>
    </source>
</evidence>
<dbReference type="Proteomes" id="UP000199585">
    <property type="component" value="Unassembled WGS sequence"/>
</dbReference>
<evidence type="ECO:0000256" key="1">
    <source>
        <dbReference type="ARBA" id="ARBA00006890"/>
    </source>
</evidence>
<evidence type="ECO:0000256" key="5">
    <source>
        <dbReference type="ARBA" id="ARBA00022695"/>
    </source>
</evidence>
<organism evidence="9 10">
    <name type="scientific">Loktanella fryxellensis</name>
    <dbReference type="NCBI Taxonomy" id="245187"/>
    <lineage>
        <taxon>Bacteria</taxon>
        <taxon>Pseudomonadati</taxon>
        <taxon>Pseudomonadota</taxon>
        <taxon>Alphaproteobacteria</taxon>
        <taxon>Rhodobacterales</taxon>
        <taxon>Roseobacteraceae</taxon>
        <taxon>Loktanella</taxon>
    </lineage>
</organism>
<keyword evidence="5 7" id="KW-0548">Nucleotidyltransferase</keyword>
<keyword evidence="4 7" id="KW-0808">Transferase</keyword>
<evidence type="ECO:0000256" key="3">
    <source>
        <dbReference type="ARBA" id="ARBA00019048"/>
    </source>
</evidence>
<sequence>MQRPVRKAVFPVAGLGTRFLPATKAQPKEMLTIIDKPIIQFAVEEAIAAGITHLIFVIGRTKRSIADHFDANPELDMLLRSKGKDEMADTLNSIVPKDIACIYFRQAEALGLGHAVACASPVIDDDEPFAVLLADDLMRAQTPVLKQMIDLYDRTGRSVVAVEDVAPDMVSSYGIVDADLPHVGSSGRLRGVVEKPKVEDAPSNQAIVGRYILDGSIMKLLRDQTPGAGGEIQLTDAISRLVGAPGVDAYRFEGRRYDCGSKIGFVEATMASALEHPEYGDQTRQMMRDLLDRDA</sequence>
<dbReference type="OrthoDB" id="9803306at2"/>
<dbReference type="GO" id="GO:0006011">
    <property type="term" value="P:UDP-alpha-D-glucose metabolic process"/>
    <property type="evidence" value="ECO:0007669"/>
    <property type="project" value="InterPro"/>
</dbReference>
<dbReference type="PANTHER" id="PTHR43197">
    <property type="entry name" value="UTP--GLUCOSE-1-PHOSPHATE URIDYLYLTRANSFERASE"/>
    <property type="match status" value="1"/>
</dbReference>
<reference evidence="9 10" key="1">
    <citation type="submission" date="2016-10" db="EMBL/GenBank/DDBJ databases">
        <authorList>
            <person name="de Groot N.N."/>
        </authorList>
    </citation>
    <scope>NUCLEOTIDE SEQUENCE [LARGE SCALE GENOMIC DNA]</scope>
    <source>
        <strain evidence="9 10">DSM 16213</strain>
    </source>
</reference>
<dbReference type="EMBL" id="FOCI01000017">
    <property type="protein sequence ID" value="SEN45101.1"/>
    <property type="molecule type" value="Genomic_DNA"/>
</dbReference>
<dbReference type="NCBIfam" id="TIGR01099">
    <property type="entry name" value="galU"/>
    <property type="match status" value="1"/>
</dbReference>
<accession>A0A1H8GLR5</accession>
<dbReference type="RefSeq" id="WP_089904098.1">
    <property type="nucleotide sequence ID" value="NZ_FOCI01000017.1"/>
</dbReference>
<comment type="similarity">
    <text evidence="1 7">Belongs to the UDPGP type 2 family.</text>
</comment>
<keyword evidence="10" id="KW-1185">Reference proteome</keyword>
<dbReference type="InterPro" id="IPR005771">
    <property type="entry name" value="GalU_uridylyltTrfase_bac/arc"/>
</dbReference>
<dbReference type="Gene3D" id="3.90.550.10">
    <property type="entry name" value="Spore Coat Polysaccharide Biosynthesis Protein SpsA, Chain A"/>
    <property type="match status" value="1"/>
</dbReference>
<feature type="domain" description="Nucleotidyl transferase" evidence="8">
    <location>
        <begin position="12"/>
        <end position="271"/>
    </location>
</feature>
<evidence type="ECO:0000256" key="4">
    <source>
        <dbReference type="ARBA" id="ARBA00022679"/>
    </source>
</evidence>
<dbReference type="Pfam" id="PF00483">
    <property type="entry name" value="NTP_transferase"/>
    <property type="match status" value="1"/>
</dbReference>
<name>A0A1H8GLR5_9RHOB</name>
<evidence type="ECO:0000256" key="6">
    <source>
        <dbReference type="ARBA" id="ARBA00048128"/>
    </source>
</evidence>
<dbReference type="CDD" id="cd02541">
    <property type="entry name" value="UGPase_prokaryotic"/>
    <property type="match status" value="1"/>
</dbReference>
<evidence type="ECO:0000313" key="9">
    <source>
        <dbReference type="EMBL" id="SEN45101.1"/>
    </source>
</evidence>
<evidence type="ECO:0000256" key="7">
    <source>
        <dbReference type="RuleBase" id="RU361259"/>
    </source>
</evidence>
<dbReference type="InterPro" id="IPR005835">
    <property type="entry name" value="NTP_transferase_dom"/>
</dbReference>
<evidence type="ECO:0000313" key="10">
    <source>
        <dbReference type="Proteomes" id="UP000199585"/>
    </source>
</evidence>
<dbReference type="SUPFAM" id="SSF53448">
    <property type="entry name" value="Nucleotide-diphospho-sugar transferases"/>
    <property type="match status" value="1"/>
</dbReference>
<dbReference type="STRING" id="245187.SAMN04488003_11710"/>
<dbReference type="PANTHER" id="PTHR43197:SF1">
    <property type="entry name" value="UTP--GLUCOSE-1-PHOSPHATE URIDYLYLTRANSFERASE"/>
    <property type="match status" value="1"/>
</dbReference>
<protein>
    <recommendedName>
        <fullName evidence="3 7">UTP--glucose-1-phosphate uridylyltransferase</fullName>
        <ecNumber evidence="2 7">2.7.7.9</ecNumber>
    </recommendedName>
    <alternativeName>
        <fullName evidence="7">UDP-glucose pyrophosphorylase</fullName>
    </alternativeName>
</protein>